<dbReference type="InterPro" id="IPR001314">
    <property type="entry name" value="Peptidase_S1A"/>
</dbReference>
<name>A0ABD2NIG0_9CUCU</name>
<proteinExistence type="inferred from homology"/>
<dbReference type="PROSITE" id="PS00134">
    <property type="entry name" value="TRYPSIN_HIS"/>
    <property type="match status" value="1"/>
</dbReference>
<keyword evidence="7" id="KW-0812">Transmembrane</keyword>
<dbReference type="GO" id="GO:0006508">
    <property type="term" value="P:proteolysis"/>
    <property type="evidence" value="ECO:0007669"/>
    <property type="project" value="UniProtKB-KW"/>
</dbReference>
<protein>
    <recommendedName>
        <fullName evidence="8">Peptidase S1 domain-containing protein</fullName>
    </recommendedName>
</protein>
<keyword evidence="7" id="KW-0472">Membrane</keyword>
<dbReference type="PRINTS" id="PR00722">
    <property type="entry name" value="CHYMOTRYPSIN"/>
</dbReference>
<dbReference type="Proteomes" id="UP001516400">
    <property type="component" value="Unassembled WGS sequence"/>
</dbReference>
<comment type="similarity">
    <text evidence="1">Belongs to the peptidase S1 family.</text>
</comment>
<dbReference type="InterPro" id="IPR009003">
    <property type="entry name" value="Peptidase_S1_PA"/>
</dbReference>
<dbReference type="InterPro" id="IPR033116">
    <property type="entry name" value="TRYPSIN_SER"/>
</dbReference>
<gene>
    <name evidence="9" type="ORF">HHI36_013627</name>
</gene>
<dbReference type="Gene3D" id="2.40.10.10">
    <property type="entry name" value="Trypsin-like serine proteases"/>
    <property type="match status" value="1"/>
</dbReference>
<keyword evidence="4 6" id="KW-0720">Serine protease</keyword>
<dbReference type="SMART" id="SM00020">
    <property type="entry name" value="Tryp_SPc"/>
    <property type="match status" value="1"/>
</dbReference>
<keyword evidence="3 6" id="KW-0378">Hydrolase</keyword>
<dbReference type="PROSITE" id="PS00135">
    <property type="entry name" value="TRYPSIN_SER"/>
    <property type="match status" value="1"/>
</dbReference>
<dbReference type="SUPFAM" id="SSF50494">
    <property type="entry name" value="Trypsin-like serine proteases"/>
    <property type="match status" value="1"/>
</dbReference>
<dbReference type="InterPro" id="IPR043504">
    <property type="entry name" value="Peptidase_S1_PA_chymotrypsin"/>
</dbReference>
<evidence type="ECO:0000256" key="4">
    <source>
        <dbReference type="ARBA" id="ARBA00022825"/>
    </source>
</evidence>
<dbReference type="AlphaFoldDB" id="A0ABD2NIG0"/>
<evidence type="ECO:0000259" key="8">
    <source>
        <dbReference type="PROSITE" id="PS50240"/>
    </source>
</evidence>
<keyword evidence="5" id="KW-1015">Disulfide bond</keyword>
<dbReference type="PANTHER" id="PTHR24276">
    <property type="entry name" value="POLYSERASE-RELATED"/>
    <property type="match status" value="1"/>
</dbReference>
<dbReference type="CDD" id="cd00190">
    <property type="entry name" value="Tryp_SPc"/>
    <property type="match status" value="1"/>
</dbReference>
<dbReference type="Pfam" id="PF00089">
    <property type="entry name" value="Trypsin"/>
    <property type="match status" value="1"/>
</dbReference>
<keyword evidence="7" id="KW-1133">Transmembrane helix</keyword>
<dbReference type="PANTHER" id="PTHR24276:SF98">
    <property type="entry name" value="FI18310P1-RELATED"/>
    <property type="match status" value="1"/>
</dbReference>
<dbReference type="PROSITE" id="PS50240">
    <property type="entry name" value="TRYPSIN_DOM"/>
    <property type="match status" value="1"/>
</dbReference>
<accession>A0ABD2NIG0</accession>
<dbReference type="InterPro" id="IPR018114">
    <property type="entry name" value="TRYPSIN_HIS"/>
</dbReference>
<evidence type="ECO:0000256" key="1">
    <source>
        <dbReference type="ARBA" id="ARBA00007664"/>
    </source>
</evidence>
<keyword evidence="2 6" id="KW-0645">Protease</keyword>
<dbReference type="FunFam" id="2.40.10.10:FF:000068">
    <property type="entry name" value="transmembrane protease serine 2"/>
    <property type="match status" value="1"/>
</dbReference>
<evidence type="ECO:0000313" key="10">
    <source>
        <dbReference type="Proteomes" id="UP001516400"/>
    </source>
</evidence>
<keyword evidence="10" id="KW-1185">Reference proteome</keyword>
<evidence type="ECO:0000313" key="9">
    <source>
        <dbReference type="EMBL" id="KAL3278294.1"/>
    </source>
</evidence>
<feature type="transmembrane region" description="Helical" evidence="7">
    <location>
        <begin position="321"/>
        <end position="340"/>
    </location>
</feature>
<dbReference type="InterPro" id="IPR050430">
    <property type="entry name" value="Peptidase_S1"/>
</dbReference>
<evidence type="ECO:0000256" key="5">
    <source>
        <dbReference type="ARBA" id="ARBA00023157"/>
    </source>
</evidence>
<dbReference type="GO" id="GO:0008236">
    <property type="term" value="F:serine-type peptidase activity"/>
    <property type="evidence" value="ECO:0007669"/>
    <property type="project" value="UniProtKB-KW"/>
</dbReference>
<comment type="caution">
    <text evidence="9">The sequence shown here is derived from an EMBL/GenBank/DDBJ whole genome shotgun (WGS) entry which is preliminary data.</text>
</comment>
<dbReference type="InterPro" id="IPR001254">
    <property type="entry name" value="Trypsin_dom"/>
</dbReference>
<evidence type="ECO:0000256" key="3">
    <source>
        <dbReference type="ARBA" id="ARBA00022801"/>
    </source>
</evidence>
<dbReference type="EMBL" id="JABFTP020000103">
    <property type="protein sequence ID" value="KAL3278294.1"/>
    <property type="molecule type" value="Genomic_DNA"/>
</dbReference>
<organism evidence="9 10">
    <name type="scientific">Cryptolaemus montrouzieri</name>
    <dbReference type="NCBI Taxonomy" id="559131"/>
    <lineage>
        <taxon>Eukaryota</taxon>
        <taxon>Metazoa</taxon>
        <taxon>Ecdysozoa</taxon>
        <taxon>Arthropoda</taxon>
        <taxon>Hexapoda</taxon>
        <taxon>Insecta</taxon>
        <taxon>Pterygota</taxon>
        <taxon>Neoptera</taxon>
        <taxon>Endopterygota</taxon>
        <taxon>Coleoptera</taxon>
        <taxon>Polyphaga</taxon>
        <taxon>Cucujiformia</taxon>
        <taxon>Coccinelloidea</taxon>
        <taxon>Coccinellidae</taxon>
        <taxon>Scymninae</taxon>
        <taxon>Scymnini</taxon>
        <taxon>Cryptolaemus</taxon>
    </lineage>
</organism>
<evidence type="ECO:0000256" key="2">
    <source>
        <dbReference type="ARBA" id="ARBA00022670"/>
    </source>
</evidence>
<sequence length="346" mass="38962">MLLSILTATFENEDGRTTLNYKLYPKNLNDYDRKDDFRIVGGTNTSVKEFPFMVSLQRNSRPLCGGSIISELFVLTAGHCVYNLSEGKLIDPLPLNVMAGQTVLDLGYGQFRDVKKLYLHSSYNNTYLTHDIGLVEVFGPFSWSPYTYPVELYGKTHAPYESHKYCTVIGWGITSPITLTDLMEKNKSSLVATKTKCLHKVHLETNSKSDCFSYVGFIPNLFDYTKLCSILKGGKGTCFGDSGGPLVCNRVQYGIISASQGCAQKGMPALFTDVSIFHDWVYGVLNNTKERVRTREVAKRSLKNNFRLGDMEKSISNSIQYISKLHLNLVVVIVLFMYIFNKFNIT</sequence>
<evidence type="ECO:0000256" key="7">
    <source>
        <dbReference type="SAM" id="Phobius"/>
    </source>
</evidence>
<reference evidence="9 10" key="1">
    <citation type="journal article" date="2021" name="BMC Biol.">
        <title>Horizontally acquired antibacterial genes associated with adaptive radiation of ladybird beetles.</title>
        <authorList>
            <person name="Li H.S."/>
            <person name="Tang X.F."/>
            <person name="Huang Y.H."/>
            <person name="Xu Z.Y."/>
            <person name="Chen M.L."/>
            <person name="Du X.Y."/>
            <person name="Qiu B.Y."/>
            <person name="Chen P.T."/>
            <person name="Zhang W."/>
            <person name="Slipinski A."/>
            <person name="Escalona H.E."/>
            <person name="Waterhouse R.M."/>
            <person name="Zwick A."/>
            <person name="Pang H."/>
        </authorList>
    </citation>
    <scope>NUCLEOTIDE SEQUENCE [LARGE SCALE GENOMIC DNA]</scope>
    <source>
        <strain evidence="9">SYSU2018</strain>
    </source>
</reference>
<evidence type="ECO:0000256" key="6">
    <source>
        <dbReference type="RuleBase" id="RU363034"/>
    </source>
</evidence>
<feature type="domain" description="Peptidase S1" evidence="8">
    <location>
        <begin position="39"/>
        <end position="286"/>
    </location>
</feature>